<feature type="domain" description="Translation elongation factor EFG/EF2" evidence="6">
    <location>
        <begin position="127"/>
        <end position="245"/>
    </location>
</feature>
<dbReference type="PANTHER" id="PTHR43261">
    <property type="entry name" value="TRANSLATION ELONGATION FACTOR G-RELATED"/>
    <property type="match status" value="1"/>
</dbReference>
<dbReference type="RefSeq" id="WP_322414788.1">
    <property type="nucleotide sequence ID" value="NZ_CP139858.1"/>
</dbReference>
<reference evidence="7 8" key="1">
    <citation type="submission" date="2023-11" db="EMBL/GenBank/DDBJ databases">
        <authorList>
            <person name="Panchal A.K."/>
            <person name="Meaney J.S."/>
            <person name="Karas B.J."/>
            <person name="diCenzo G.C."/>
        </authorList>
    </citation>
    <scope>NUCLEOTIDE SEQUENCE [LARGE SCALE GENOMIC DNA]</scope>
    <source>
        <strain evidence="7 8">NZP2235</strain>
    </source>
</reference>
<keyword evidence="3" id="KW-0648">Protein biosynthesis</keyword>
<dbReference type="SUPFAM" id="SSF54980">
    <property type="entry name" value="EF-G C-terminal domain-like"/>
    <property type="match status" value="2"/>
</dbReference>
<dbReference type="SUPFAM" id="SSF54211">
    <property type="entry name" value="Ribosomal protein S5 domain 2-like"/>
    <property type="match status" value="1"/>
</dbReference>
<dbReference type="EMBL" id="CP139858">
    <property type="protein sequence ID" value="WQB99995.1"/>
    <property type="molecule type" value="Genomic_DNA"/>
</dbReference>
<dbReference type="SMART" id="SM00889">
    <property type="entry name" value="EFG_IV"/>
    <property type="match status" value="1"/>
</dbReference>
<dbReference type="InterPro" id="IPR020568">
    <property type="entry name" value="Ribosomal_Su5_D2-typ_SF"/>
</dbReference>
<keyword evidence="8" id="KW-1185">Reference proteome</keyword>
<dbReference type="InterPro" id="IPR014721">
    <property type="entry name" value="Ribsml_uS5_D2-typ_fold_subgr"/>
</dbReference>
<accession>A0ABZ0VRE2</accession>
<proteinExistence type="predicted"/>
<evidence type="ECO:0000313" key="7">
    <source>
        <dbReference type="EMBL" id="WQB99995.1"/>
    </source>
</evidence>
<keyword evidence="1" id="KW-0547">Nucleotide-binding</keyword>
<evidence type="ECO:0000259" key="6">
    <source>
        <dbReference type="SMART" id="SM00889"/>
    </source>
</evidence>
<dbReference type="CDD" id="cd03713">
    <property type="entry name" value="EFG_mtEFG_C"/>
    <property type="match status" value="1"/>
</dbReference>
<protein>
    <recommendedName>
        <fullName evidence="9">Elongation factor G</fullName>
    </recommendedName>
</protein>
<dbReference type="Proteomes" id="UP001322481">
    <property type="component" value="Chromosome"/>
</dbReference>
<dbReference type="PANTHER" id="PTHR43261:SF1">
    <property type="entry name" value="RIBOSOME-RELEASING FACTOR 2, MITOCHONDRIAL"/>
    <property type="match status" value="1"/>
</dbReference>
<feature type="domain" description="Elongation factor EFG" evidence="5">
    <location>
        <begin position="247"/>
        <end position="334"/>
    </location>
</feature>
<evidence type="ECO:0008006" key="9">
    <source>
        <dbReference type="Google" id="ProtNLM"/>
    </source>
</evidence>
<dbReference type="Gene3D" id="3.30.70.870">
    <property type="entry name" value="Elongation Factor G (Translational Gtpase), domain 3"/>
    <property type="match status" value="1"/>
</dbReference>
<dbReference type="InterPro" id="IPR005517">
    <property type="entry name" value="Transl_elong_EFG/EF2_IV"/>
</dbReference>
<keyword evidence="2" id="KW-0251">Elongation factor</keyword>
<dbReference type="SMART" id="SM00838">
    <property type="entry name" value="EFG_C"/>
    <property type="match status" value="1"/>
</dbReference>
<dbReference type="InterPro" id="IPR035647">
    <property type="entry name" value="EFG_III/V"/>
</dbReference>
<dbReference type="InterPro" id="IPR041095">
    <property type="entry name" value="EFG_II"/>
</dbReference>
<dbReference type="InterPro" id="IPR000640">
    <property type="entry name" value="EFG_V-like"/>
</dbReference>
<evidence type="ECO:0000256" key="2">
    <source>
        <dbReference type="ARBA" id="ARBA00022768"/>
    </source>
</evidence>
<dbReference type="Gene3D" id="3.30.70.240">
    <property type="match status" value="1"/>
</dbReference>
<evidence type="ECO:0000256" key="4">
    <source>
        <dbReference type="ARBA" id="ARBA00023134"/>
    </source>
</evidence>
<evidence type="ECO:0000313" key="8">
    <source>
        <dbReference type="Proteomes" id="UP001322481"/>
    </source>
</evidence>
<dbReference type="InterPro" id="IPR035649">
    <property type="entry name" value="EFG_V"/>
</dbReference>
<name>A0ABZ0VRE2_9HYPH</name>
<gene>
    <name evidence="7" type="ORF">U0R22_004192</name>
</gene>
<keyword evidence="4" id="KW-0342">GTP-binding</keyword>
<evidence type="ECO:0000256" key="1">
    <source>
        <dbReference type="ARBA" id="ARBA00022741"/>
    </source>
</evidence>
<sequence length="343" mass="37611">MIQAPDNKVRPKRHHSANLDFLYAVLDFAARPVVNIDASGDIIAMMEIASAPWPLLKIAIEPKSEADEEKLRIALSSLADEEPGFRFTWDEEAGQTIVSGNAEHHLDLIIYRLLNEFEVALNISAPQVAYRETITRKHEQDYTHEKQLHGMGQFARVKLLFEPNGHDPEFVFASRIPNGAVRDEHAVGIEKGVRSVLVSGPFAGSPMVGVKATLVDGAFHQTGSSALAFEIAGRACFREAAPRLGVQLLEPITEVEVVTPEYSVRGIVSDLKGRRGRIQGQEGLGTDIKIDALVPLTTMFKLEDTLRLLSKGQARLSVRYFGYAPVPGPFPDDEPPPAVAAYG</sequence>
<dbReference type="Pfam" id="PF14492">
    <property type="entry name" value="EFG_III"/>
    <property type="match status" value="1"/>
</dbReference>
<dbReference type="Gene3D" id="3.30.230.10">
    <property type="match status" value="1"/>
</dbReference>
<dbReference type="Pfam" id="PF00679">
    <property type="entry name" value="EFG_C"/>
    <property type="match status" value="1"/>
</dbReference>
<organism evidence="7 8">
    <name type="scientific">Mesorhizobium huakuii</name>
    <dbReference type="NCBI Taxonomy" id="28104"/>
    <lineage>
        <taxon>Bacteria</taxon>
        <taxon>Pseudomonadati</taxon>
        <taxon>Pseudomonadota</taxon>
        <taxon>Alphaproteobacteria</taxon>
        <taxon>Hyphomicrobiales</taxon>
        <taxon>Phyllobacteriaceae</taxon>
        <taxon>Mesorhizobium</taxon>
    </lineage>
</organism>
<evidence type="ECO:0000259" key="5">
    <source>
        <dbReference type="SMART" id="SM00838"/>
    </source>
</evidence>
<evidence type="ECO:0000256" key="3">
    <source>
        <dbReference type="ARBA" id="ARBA00022917"/>
    </source>
</evidence>
<dbReference type="Pfam" id="PF03764">
    <property type="entry name" value="EFG_IV"/>
    <property type="match status" value="1"/>
</dbReference>